<sequence length="98" mass="10656">MNKNVFYLLLFGLILYLFLRKKQQTAEIKAAQAVAEKSTQLGTTTANGQTTVAGGTTTVSTPTGVITSNPVNPNTPTTQPVQVEENINYVKFYEDLTT</sequence>
<organism evidence="2 3">
    <name type="scientific">Spirosoma endophyticum</name>
    <dbReference type="NCBI Taxonomy" id="662367"/>
    <lineage>
        <taxon>Bacteria</taxon>
        <taxon>Pseudomonadati</taxon>
        <taxon>Bacteroidota</taxon>
        <taxon>Cytophagia</taxon>
        <taxon>Cytophagales</taxon>
        <taxon>Cytophagaceae</taxon>
        <taxon>Spirosoma</taxon>
    </lineage>
</organism>
<dbReference type="AlphaFoldDB" id="A0A1I1UDZ9"/>
<protein>
    <submittedName>
        <fullName evidence="2">Uncharacterized protein</fullName>
    </submittedName>
</protein>
<dbReference type="STRING" id="662367.SAMN05216167_106193"/>
<keyword evidence="3" id="KW-1185">Reference proteome</keyword>
<evidence type="ECO:0000313" key="2">
    <source>
        <dbReference type="EMBL" id="SFD67838.1"/>
    </source>
</evidence>
<dbReference type="Proteomes" id="UP000198598">
    <property type="component" value="Unassembled WGS sequence"/>
</dbReference>
<proteinExistence type="predicted"/>
<evidence type="ECO:0000256" key="1">
    <source>
        <dbReference type="SAM" id="MobiDB-lite"/>
    </source>
</evidence>
<feature type="region of interest" description="Disordered" evidence="1">
    <location>
        <begin position="45"/>
        <end position="79"/>
    </location>
</feature>
<accession>A0A1I1UDZ9</accession>
<dbReference type="EMBL" id="FOLQ01000006">
    <property type="protein sequence ID" value="SFD67838.1"/>
    <property type="molecule type" value="Genomic_DNA"/>
</dbReference>
<gene>
    <name evidence="2" type="ORF">SAMN05216167_106193</name>
</gene>
<name>A0A1I1UDZ9_9BACT</name>
<dbReference type="RefSeq" id="WP_093828436.1">
    <property type="nucleotide sequence ID" value="NZ_FOLQ01000006.1"/>
</dbReference>
<reference evidence="2 3" key="1">
    <citation type="submission" date="2016-10" db="EMBL/GenBank/DDBJ databases">
        <authorList>
            <person name="de Groot N.N."/>
        </authorList>
    </citation>
    <scope>NUCLEOTIDE SEQUENCE [LARGE SCALE GENOMIC DNA]</scope>
    <source>
        <strain evidence="2 3">DSM 26130</strain>
    </source>
</reference>
<evidence type="ECO:0000313" key="3">
    <source>
        <dbReference type="Proteomes" id="UP000198598"/>
    </source>
</evidence>